<proteinExistence type="predicted"/>
<name>A0ABV2YZJ0_9ACTN</name>
<feature type="domain" description="VOC" evidence="1">
    <location>
        <begin position="139"/>
        <end position="254"/>
    </location>
</feature>
<comment type="caution">
    <text evidence="2">The sequence shown here is derived from an EMBL/GenBank/DDBJ whole genome shotgun (WGS) entry which is preliminary data.</text>
</comment>
<dbReference type="PANTHER" id="PTHR33993">
    <property type="entry name" value="GLYOXALASE-RELATED"/>
    <property type="match status" value="1"/>
</dbReference>
<dbReference type="EMBL" id="JBEZVI010000009">
    <property type="protein sequence ID" value="MEU3711161.1"/>
    <property type="molecule type" value="Genomic_DNA"/>
</dbReference>
<dbReference type="PROSITE" id="PS51819">
    <property type="entry name" value="VOC"/>
    <property type="match status" value="2"/>
</dbReference>
<sequence>MVTRDTPWPEGTPCWVDLAVDDIDRAVAFYGGLLGWNVQRGGAEVGGYSLVVHEGANVAGIGPKMSPGVPTAWTTYLATEDTDRTAARITAAGGTVVVAPMDVMTLGRMAVAADPAGGVFGLWKAGDHTGFGIANEHGTVVWNENMSRDYAHNREFYGSVFGYRYGDIDDGMIKYATLDLPHGTVGGIGELPASLPQEIPAHWMTYFSTPDIDADVARVPGLGGTVAQPPFDTPHGRMAVVADDQGAVFSLITPPPTD</sequence>
<dbReference type="CDD" id="cd07247">
    <property type="entry name" value="SgaA_N_like"/>
    <property type="match status" value="2"/>
</dbReference>
<dbReference type="SUPFAM" id="SSF54593">
    <property type="entry name" value="Glyoxalase/Bleomycin resistance protein/Dihydroxybiphenyl dioxygenase"/>
    <property type="match status" value="2"/>
</dbReference>
<protein>
    <submittedName>
        <fullName evidence="2">VOC family protein</fullName>
    </submittedName>
</protein>
<dbReference type="InterPro" id="IPR052164">
    <property type="entry name" value="Anthracycline_SecMetBiosynth"/>
</dbReference>
<dbReference type="PANTHER" id="PTHR33993:SF10">
    <property type="entry name" value="CONSERVED PROTEIN"/>
    <property type="match status" value="1"/>
</dbReference>
<dbReference type="InterPro" id="IPR004360">
    <property type="entry name" value="Glyas_Fos-R_dOase_dom"/>
</dbReference>
<dbReference type="Gene3D" id="3.10.180.10">
    <property type="entry name" value="2,3-Dihydroxybiphenyl 1,2-Dioxygenase, domain 1"/>
    <property type="match status" value="2"/>
</dbReference>
<evidence type="ECO:0000313" key="2">
    <source>
        <dbReference type="EMBL" id="MEU3711161.1"/>
    </source>
</evidence>
<feature type="domain" description="VOC" evidence="1">
    <location>
        <begin position="12"/>
        <end position="125"/>
    </location>
</feature>
<organism evidence="2 3">
    <name type="scientific">Streptomyces catenulae</name>
    <dbReference type="NCBI Taxonomy" id="66875"/>
    <lineage>
        <taxon>Bacteria</taxon>
        <taxon>Bacillati</taxon>
        <taxon>Actinomycetota</taxon>
        <taxon>Actinomycetes</taxon>
        <taxon>Kitasatosporales</taxon>
        <taxon>Streptomycetaceae</taxon>
        <taxon>Streptomyces</taxon>
    </lineage>
</organism>
<reference evidence="2 3" key="1">
    <citation type="submission" date="2024-06" db="EMBL/GenBank/DDBJ databases">
        <title>The Natural Products Discovery Center: Release of the First 8490 Sequenced Strains for Exploring Actinobacteria Biosynthetic Diversity.</title>
        <authorList>
            <person name="Kalkreuter E."/>
            <person name="Kautsar S.A."/>
            <person name="Yang D."/>
            <person name="Bader C.D."/>
            <person name="Teijaro C.N."/>
            <person name="Fluegel L."/>
            <person name="Davis C.M."/>
            <person name="Simpson J.R."/>
            <person name="Lauterbach L."/>
            <person name="Steele A.D."/>
            <person name="Gui C."/>
            <person name="Meng S."/>
            <person name="Li G."/>
            <person name="Viehrig K."/>
            <person name="Ye F."/>
            <person name="Su P."/>
            <person name="Kiefer A.F."/>
            <person name="Nichols A."/>
            <person name="Cepeda A.J."/>
            <person name="Yan W."/>
            <person name="Fan B."/>
            <person name="Jiang Y."/>
            <person name="Adhikari A."/>
            <person name="Zheng C.-J."/>
            <person name="Schuster L."/>
            <person name="Cowan T.M."/>
            <person name="Smanski M.J."/>
            <person name="Chevrette M.G."/>
            <person name="De Carvalho L.P.S."/>
            <person name="Shen B."/>
        </authorList>
    </citation>
    <scope>NUCLEOTIDE SEQUENCE [LARGE SCALE GENOMIC DNA]</scope>
    <source>
        <strain evidence="2 3">NPDC033039</strain>
    </source>
</reference>
<evidence type="ECO:0000313" key="3">
    <source>
        <dbReference type="Proteomes" id="UP001550853"/>
    </source>
</evidence>
<dbReference type="InterPro" id="IPR029068">
    <property type="entry name" value="Glyas_Bleomycin-R_OHBP_Dase"/>
</dbReference>
<evidence type="ECO:0000259" key="1">
    <source>
        <dbReference type="PROSITE" id="PS51819"/>
    </source>
</evidence>
<dbReference type="Proteomes" id="UP001550853">
    <property type="component" value="Unassembled WGS sequence"/>
</dbReference>
<dbReference type="InterPro" id="IPR037523">
    <property type="entry name" value="VOC_core"/>
</dbReference>
<gene>
    <name evidence="2" type="ORF">AB0E61_13810</name>
</gene>
<accession>A0ABV2YZJ0</accession>
<keyword evidence="3" id="KW-1185">Reference proteome</keyword>
<dbReference type="Pfam" id="PF00903">
    <property type="entry name" value="Glyoxalase"/>
    <property type="match status" value="2"/>
</dbReference>
<dbReference type="RefSeq" id="WP_030281193.1">
    <property type="nucleotide sequence ID" value="NZ_JBEZVI010000009.1"/>
</dbReference>